<feature type="transmembrane region" description="Helical" evidence="1">
    <location>
        <begin position="51"/>
        <end position="77"/>
    </location>
</feature>
<feature type="transmembrane region" description="Helical" evidence="1">
    <location>
        <begin position="97"/>
        <end position="120"/>
    </location>
</feature>
<dbReference type="EMBL" id="RSCL01000010">
    <property type="protein sequence ID" value="RUT04729.1"/>
    <property type="molecule type" value="Genomic_DNA"/>
</dbReference>
<name>A0A3S1CKV4_9CYAN</name>
<accession>A0A3S1CKV4</accession>
<dbReference type="RefSeq" id="WP_127082701.1">
    <property type="nucleotide sequence ID" value="NZ_RSCL01000010.1"/>
</dbReference>
<feature type="transmembrane region" description="Helical" evidence="1">
    <location>
        <begin position="157"/>
        <end position="181"/>
    </location>
</feature>
<dbReference type="AlphaFoldDB" id="A0A3S1CKV4"/>
<comment type="caution">
    <text evidence="2">The sequence shown here is derived from an EMBL/GenBank/DDBJ whole genome shotgun (WGS) entry which is preliminary data.</text>
</comment>
<dbReference type="Pfam" id="PF24301">
    <property type="entry name" value="FraC"/>
    <property type="match status" value="1"/>
</dbReference>
<organism evidence="2 3">
    <name type="scientific">Dulcicalothrix desertica PCC 7102</name>
    <dbReference type="NCBI Taxonomy" id="232991"/>
    <lineage>
        <taxon>Bacteria</taxon>
        <taxon>Bacillati</taxon>
        <taxon>Cyanobacteriota</taxon>
        <taxon>Cyanophyceae</taxon>
        <taxon>Nostocales</taxon>
        <taxon>Calotrichaceae</taxon>
        <taxon>Dulcicalothrix</taxon>
    </lineage>
</organism>
<evidence type="ECO:0000256" key="1">
    <source>
        <dbReference type="SAM" id="Phobius"/>
    </source>
</evidence>
<evidence type="ECO:0000313" key="2">
    <source>
        <dbReference type="EMBL" id="RUT04729.1"/>
    </source>
</evidence>
<evidence type="ECO:0000313" key="3">
    <source>
        <dbReference type="Proteomes" id="UP000271624"/>
    </source>
</evidence>
<proteinExistence type="predicted"/>
<protein>
    <recommendedName>
        <fullName evidence="4">Filament integrity protein fraC</fullName>
    </recommendedName>
</protein>
<dbReference type="OrthoDB" id="454780at2"/>
<keyword evidence="1" id="KW-1133">Transmembrane helix</keyword>
<evidence type="ECO:0008006" key="4">
    <source>
        <dbReference type="Google" id="ProtNLM"/>
    </source>
</evidence>
<dbReference type="NCBIfam" id="NF045624">
    <property type="entry name" value="filament_FraC"/>
    <property type="match status" value="1"/>
</dbReference>
<keyword evidence="1" id="KW-0812">Transmembrane</keyword>
<gene>
    <name evidence="2" type="ORF">DSM106972_042980</name>
</gene>
<feature type="transmembrane region" description="Helical" evidence="1">
    <location>
        <begin position="20"/>
        <end position="39"/>
    </location>
</feature>
<sequence>MLDFVSFPFFDVSPVLPLGAILFNFLFFTLAIPIEAYILTNRLKFDKRTSIFYSIAINLFSGAIGWFVFFLVEPILLPEIRSEIVSYFFFNRPGGNTSLLILMMTAFIIFFSTFLVKFFLLKMALMSLREPGQVKQEAQIIGRKTSRRLGRMKLQNTSILTTVLIGNSLSYTAITIIILLITTLLK</sequence>
<reference evidence="2" key="2">
    <citation type="journal article" date="2019" name="Genome Biol. Evol.">
        <title>Day and night: Metabolic profiles and evolutionary relationships of six axenic non-marine cyanobacteria.</title>
        <authorList>
            <person name="Will S.E."/>
            <person name="Henke P."/>
            <person name="Boedeker C."/>
            <person name="Huang S."/>
            <person name="Brinkmann H."/>
            <person name="Rohde M."/>
            <person name="Jarek M."/>
            <person name="Friedl T."/>
            <person name="Seufert S."/>
            <person name="Schumacher M."/>
            <person name="Overmann J."/>
            <person name="Neumann-Schaal M."/>
            <person name="Petersen J."/>
        </authorList>
    </citation>
    <scope>NUCLEOTIDE SEQUENCE [LARGE SCALE GENOMIC DNA]</scope>
    <source>
        <strain evidence="2">PCC 7102</strain>
    </source>
</reference>
<keyword evidence="1" id="KW-0472">Membrane</keyword>
<dbReference type="InterPro" id="IPR054663">
    <property type="entry name" value="FraC"/>
</dbReference>
<reference evidence="2" key="1">
    <citation type="submission" date="2018-12" db="EMBL/GenBank/DDBJ databases">
        <authorList>
            <person name="Will S."/>
            <person name="Neumann-Schaal M."/>
            <person name="Henke P."/>
        </authorList>
    </citation>
    <scope>NUCLEOTIDE SEQUENCE</scope>
    <source>
        <strain evidence="2">PCC 7102</strain>
    </source>
</reference>
<keyword evidence="3" id="KW-1185">Reference proteome</keyword>
<dbReference type="Proteomes" id="UP000271624">
    <property type="component" value="Unassembled WGS sequence"/>
</dbReference>